<dbReference type="GO" id="GO:0005524">
    <property type="term" value="F:ATP binding"/>
    <property type="evidence" value="ECO:0007669"/>
    <property type="project" value="UniProtKB-KW"/>
</dbReference>
<comment type="similarity">
    <text evidence="1">Belongs to the ABC transporter superfamily.</text>
</comment>
<feature type="region of interest" description="Disordered" evidence="5">
    <location>
        <begin position="1"/>
        <end position="44"/>
    </location>
</feature>
<evidence type="ECO:0000313" key="8">
    <source>
        <dbReference type="Proteomes" id="UP000283805"/>
    </source>
</evidence>
<keyword evidence="4" id="KW-0067">ATP-binding</keyword>
<dbReference type="GO" id="GO:0016887">
    <property type="term" value="F:ATP hydrolysis activity"/>
    <property type="evidence" value="ECO:0007669"/>
    <property type="project" value="InterPro"/>
</dbReference>
<feature type="compositionally biased region" description="Polar residues" evidence="5">
    <location>
        <begin position="1"/>
        <end position="15"/>
    </location>
</feature>
<reference evidence="7 8" key="1">
    <citation type="submission" date="2018-09" db="EMBL/GenBank/DDBJ databases">
        <title>Genomic Encyclopedia of Archaeal and Bacterial Type Strains, Phase II (KMG-II): from individual species to whole genera.</title>
        <authorList>
            <person name="Goeker M."/>
        </authorList>
    </citation>
    <scope>NUCLEOTIDE SEQUENCE [LARGE SCALE GENOMIC DNA]</scope>
    <source>
        <strain evidence="7 8">DSM 13151</strain>
    </source>
</reference>
<proteinExistence type="inferred from homology"/>
<sequence length="286" mass="30037">MTTATDRSQTAQGSSDPRADEIGSQPSDPPIDDVSSSNDPSAEADETLLEASNLEFAYGDVTILRDVSIAVDAGTVTALIGPNGTGKTTLLRSLAGLQEQTSGSIEYHGPDVPRKIGYLPQQPTFRPGFTVIETLEFYASLVGESREDAVSRLDQVGLADAASRRVEDLSGGMTRLLGIAQATIGDPPIVVLDEPGSGLDPGMSTHVFDVAGAFADAGTAVLVTSHDLGLIERNADEVLLLDDGVVAERGHPTELLERLDVDTLRAAYEASVAGDLHRVRVQGESQ</sequence>
<dbReference type="AlphaFoldDB" id="A0A3R7HG95"/>
<dbReference type="RefSeq" id="WP_211334092.1">
    <property type="nucleotide sequence ID" value="NZ_RAPO01000004.1"/>
</dbReference>
<dbReference type="InterPro" id="IPR003439">
    <property type="entry name" value="ABC_transporter-like_ATP-bd"/>
</dbReference>
<comment type="caution">
    <text evidence="7">The sequence shown here is derived from an EMBL/GenBank/DDBJ whole genome shotgun (WGS) entry which is preliminary data.</text>
</comment>
<dbReference type="Pfam" id="PF00005">
    <property type="entry name" value="ABC_tran"/>
    <property type="match status" value="1"/>
</dbReference>
<keyword evidence="3" id="KW-0547">Nucleotide-binding</keyword>
<evidence type="ECO:0000256" key="4">
    <source>
        <dbReference type="ARBA" id="ARBA00022840"/>
    </source>
</evidence>
<evidence type="ECO:0000256" key="1">
    <source>
        <dbReference type="ARBA" id="ARBA00005417"/>
    </source>
</evidence>
<dbReference type="SMART" id="SM00382">
    <property type="entry name" value="AAA"/>
    <property type="match status" value="1"/>
</dbReference>
<dbReference type="EMBL" id="RAPO01000004">
    <property type="protein sequence ID" value="RKD88978.1"/>
    <property type="molecule type" value="Genomic_DNA"/>
</dbReference>
<evidence type="ECO:0000256" key="2">
    <source>
        <dbReference type="ARBA" id="ARBA00022448"/>
    </source>
</evidence>
<keyword evidence="8" id="KW-1185">Reference proteome</keyword>
<evidence type="ECO:0000256" key="5">
    <source>
        <dbReference type="SAM" id="MobiDB-lite"/>
    </source>
</evidence>
<keyword evidence="2" id="KW-0813">Transport</keyword>
<dbReference type="Gene3D" id="3.40.50.300">
    <property type="entry name" value="P-loop containing nucleotide triphosphate hydrolases"/>
    <property type="match status" value="1"/>
</dbReference>
<dbReference type="PANTHER" id="PTHR43335">
    <property type="entry name" value="ABC TRANSPORTER, ATP-BINDING PROTEIN"/>
    <property type="match status" value="1"/>
</dbReference>
<dbReference type="InterPro" id="IPR027417">
    <property type="entry name" value="P-loop_NTPase"/>
</dbReference>
<name>A0A3R7HG95_9EURY</name>
<dbReference type="Proteomes" id="UP000283805">
    <property type="component" value="Unassembled WGS sequence"/>
</dbReference>
<feature type="compositionally biased region" description="Low complexity" evidence="5">
    <location>
        <begin position="32"/>
        <end position="41"/>
    </location>
</feature>
<feature type="domain" description="ABC transporter" evidence="6">
    <location>
        <begin position="49"/>
        <end position="268"/>
    </location>
</feature>
<evidence type="ECO:0000256" key="3">
    <source>
        <dbReference type="ARBA" id="ARBA00022741"/>
    </source>
</evidence>
<dbReference type="CDD" id="cd03230">
    <property type="entry name" value="ABC_DR_subfamily_A"/>
    <property type="match status" value="1"/>
</dbReference>
<dbReference type="SUPFAM" id="SSF52540">
    <property type="entry name" value="P-loop containing nucleoside triphosphate hydrolases"/>
    <property type="match status" value="1"/>
</dbReference>
<organism evidence="7 8">
    <name type="scientific">Halopiger aswanensis</name>
    <dbReference type="NCBI Taxonomy" id="148449"/>
    <lineage>
        <taxon>Archaea</taxon>
        <taxon>Methanobacteriati</taxon>
        <taxon>Methanobacteriota</taxon>
        <taxon>Stenosarchaea group</taxon>
        <taxon>Halobacteria</taxon>
        <taxon>Halobacteriales</taxon>
        <taxon>Natrialbaceae</taxon>
        <taxon>Halopiger</taxon>
    </lineage>
</organism>
<dbReference type="OrthoDB" id="40048at2157"/>
<accession>A0A3R7HG95</accession>
<protein>
    <submittedName>
        <fullName evidence="7">ABC-type multidrug transport system ATPase subunit</fullName>
    </submittedName>
</protein>
<dbReference type="InterPro" id="IPR003593">
    <property type="entry name" value="AAA+_ATPase"/>
</dbReference>
<gene>
    <name evidence="7" type="ORF">ATJ93_3799</name>
</gene>
<evidence type="ECO:0000313" key="7">
    <source>
        <dbReference type="EMBL" id="RKD88978.1"/>
    </source>
</evidence>
<dbReference type="PROSITE" id="PS50893">
    <property type="entry name" value="ABC_TRANSPORTER_2"/>
    <property type="match status" value="1"/>
</dbReference>
<evidence type="ECO:0000259" key="6">
    <source>
        <dbReference type="PROSITE" id="PS50893"/>
    </source>
</evidence>